<protein>
    <submittedName>
        <fullName evidence="2">Methyltransferase family protein</fullName>
    </submittedName>
</protein>
<dbReference type="PANTHER" id="PTHR43591:SF24">
    <property type="entry name" value="2-METHOXY-6-POLYPRENYL-1,4-BENZOQUINOL METHYLASE, MITOCHONDRIAL"/>
    <property type="match status" value="1"/>
</dbReference>
<dbReference type="GO" id="GO:0032259">
    <property type="term" value="P:methylation"/>
    <property type="evidence" value="ECO:0007669"/>
    <property type="project" value="UniProtKB-KW"/>
</dbReference>
<dbReference type="EMBL" id="SMGD01000012">
    <property type="protein sequence ID" value="TCK57836.1"/>
    <property type="molecule type" value="Genomic_DNA"/>
</dbReference>
<dbReference type="Pfam" id="PF08241">
    <property type="entry name" value="Methyltransf_11"/>
    <property type="match status" value="1"/>
</dbReference>
<gene>
    <name evidence="2" type="ORF">EV690_1533</name>
</gene>
<evidence type="ECO:0000259" key="1">
    <source>
        <dbReference type="Pfam" id="PF08241"/>
    </source>
</evidence>
<evidence type="ECO:0000313" key="2">
    <source>
        <dbReference type="EMBL" id="TCK57836.1"/>
    </source>
</evidence>
<dbReference type="PANTHER" id="PTHR43591">
    <property type="entry name" value="METHYLTRANSFERASE"/>
    <property type="match status" value="1"/>
</dbReference>
<dbReference type="Proteomes" id="UP000295565">
    <property type="component" value="Unassembled WGS sequence"/>
</dbReference>
<reference evidence="2 3" key="1">
    <citation type="submission" date="2019-03" db="EMBL/GenBank/DDBJ databases">
        <title>Genomic Encyclopedia of Type Strains, Phase IV (KMG-IV): sequencing the most valuable type-strain genomes for metagenomic binning, comparative biology and taxonomic classification.</title>
        <authorList>
            <person name="Goeker M."/>
        </authorList>
    </citation>
    <scope>NUCLEOTIDE SEQUENCE [LARGE SCALE GENOMIC DNA]</scope>
    <source>
        <strain evidence="2 3">DSM 18577</strain>
    </source>
</reference>
<dbReference type="OrthoDB" id="5750352at2"/>
<dbReference type="Gene3D" id="3.40.50.150">
    <property type="entry name" value="Vaccinia Virus protein VP39"/>
    <property type="match status" value="1"/>
</dbReference>
<dbReference type="AlphaFoldDB" id="A0A4R1K1G4"/>
<accession>A0A4R1K1G4</accession>
<keyword evidence="3" id="KW-1185">Reference proteome</keyword>
<dbReference type="CDD" id="cd02440">
    <property type="entry name" value="AdoMet_MTases"/>
    <property type="match status" value="1"/>
</dbReference>
<sequence length="253" mass="28169">MSENSHQTLVQTQFDRQASAYLNSTVHAKGNDLLLLKQQIDGNPQAQILDLGCGGGHVSFALAPLVKHVSAYDISKPMLAVVAQQASQRGLTNIDVCQGDVASLPFAENRFDFVVSRYSAHHWVSWETALSEMRRVLKPTGKLIIIDVISCDNPLLDSFLQTIEMIRDPSHVRNFSLSQWLEGLSRQGFQLEACQQFGLFLEFQAWIERMQPPDEHVATIHSLMGLAGEQVRSYFGIDADGNFTLQSAFIVAH</sequence>
<feature type="domain" description="Methyltransferase type 11" evidence="1">
    <location>
        <begin position="49"/>
        <end position="145"/>
    </location>
</feature>
<dbReference type="RefSeq" id="WP_131912372.1">
    <property type="nucleotide sequence ID" value="NZ_OU594967.1"/>
</dbReference>
<dbReference type="SUPFAM" id="SSF53335">
    <property type="entry name" value="S-adenosyl-L-methionine-dependent methyltransferases"/>
    <property type="match status" value="1"/>
</dbReference>
<comment type="caution">
    <text evidence="2">The sequence shown here is derived from an EMBL/GenBank/DDBJ whole genome shotgun (WGS) entry which is preliminary data.</text>
</comment>
<keyword evidence="2" id="KW-0808">Transferase</keyword>
<dbReference type="GO" id="GO:0008757">
    <property type="term" value="F:S-adenosylmethionine-dependent methyltransferase activity"/>
    <property type="evidence" value="ECO:0007669"/>
    <property type="project" value="InterPro"/>
</dbReference>
<dbReference type="InterPro" id="IPR013216">
    <property type="entry name" value="Methyltransf_11"/>
</dbReference>
<keyword evidence="2" id="KW-0489">Methyltransferase</keyword>
<evidence type="ECO:0000313" key="3">
    <source>
        <dbReference type="Proteomes" id="UP000295565"/>
    </source>
</evidence>
<name>A0A4R1K1G4_9GAMM</name>
<proteinExistence type="predicted"/>
<organism evidence="2 3">
    <name type="scientific">Celerinatantimonas diazotrophica</name>
    <dbReference type="NCBI Taxonomy" id="412034"/>
    <lineage>
        <taxon>Bacteria</taxon>
        <taxon>Pseudomonadati</taxon>
        <taxon>Pseudomonadota</taxon>
        <taxon>Gammaproteobacteria</taxon>
        <taxon>Celerinatantimonadaceae</taxon>
        <taxon>Celerinatantimonas</taxon>
    </lineage>
</organism>
<dbReference type="InterPro" id="IPR029063">
    <property type="entry name" value="SAM-dependent_MTases_sf"/>
</dbReference>